<keyword evidence="6 11" id="KW-0472">Membrane</keyword>
<evidence type="ECO:0000313" key="14">
    <source>
        <dbReference type="Proteomes" id="UP000010556"/>
    </source>
</evidence>
<keyword evidence="9" id="KW-0807">Transducer</keyword>
<feature type="domain" description="G-protein coupled receptors family 3 profile" evidence="12">
    <location>
        <begin position="1"/>
        <end position="63"/>
    </location>
</feature>
<evidence type="ECO:0000256" key="9">
    <source>
        <dbReference type="ARBA" id="ARBA00023224"/>
    </source>
</evidence>
<comment type="subcellular location">
    <subcellularLocation>
        <location evidence="1">Cell membrane</location>
        <topology evidence="1">Multi-pass membrane protein</topology>
    </subcellularLocation>
</comment>
<dbReference type="PROSITE" id="PS00981">
    <property type="entry name" value="G_PROTEIN_RECEP_F3_3"/>
    <property type="match status" value="1"/>
</dbReference>
<keyword evidence="2" id="KW-1003">Cell membrane</keyword>
<evidence type="ECO:0000256" key="4">
    <source>
        <dbReference type="ARBA" id="ARBA00022989"/>
    </source>
</evidence>
<keyword evidence="4 11" id="KW-1133">Transmembrane helix</keyword>
<evidence type="ECO:0000256" key="3">
    <source>
        <dbReference type="ARBA" id="ARBA00022692"/>
    </source>
</evidence>
<keyword evidence="14" id="KW-1185">Reference proteome</keyword>
<evidence type="ECO:0000259" key="12">
    <source>
        <dbReference type="PROSITE" id="PS50259"/>
    </source>
</evidence>
<reference evidence="14" key="1">
    <citation type="journal article" date="2013" name="Science">
        <title>Comparative analysis of bat genomes provides insight into the evolution of flight and immunity.</title>
        <authorList>
            <person name="Zhang G."/>
            <person name="Cowled C."/>
            <person name="Shi Z."/>
            <person name="Huang Z."/>
            <person name="Bishop-Lilly K.A."/>
            <person name="Fang X."/>
            <person name="Wynne J.W."/>
            <person name="Xiong Z."/>
            <person name="Baker M.L."/>
            <person name="Zhao W."/>
            <person name="Tachedjian M."/>
            <person name="Zhu Y."/>
            <person name="Zhou P."/>
            <person name="Jiang X."/>
            <person name="Ng J."/>
            <person name="Yang L."/>
            <person name="Wu L."/>
            <person name="Xiao J."/>
            <person name="Feng Y."/>
            <person name="Chen Y."/>
            <person name="Sun X."/>
            <person name="Zhang Y."/>
            <person name="Marsh G.A."/>
            <person name="Crameri G."/>
            <person name="Broder C.C."/>
            <person name="Frey K.G."/>
            <person name="Wang L.F."/>
            <person name="Wang J."/>
        </authorList>
    </citation>
    <scope>NUCLEOTIDE SEQUENCE [LARGE SCALE GENOMIC DNA]</scope>
</reference>
<evidence type="ECO:0000256" key="10">
    <source>
        <dbReference type="SAM" id="MobiDB-lite"/>
    </source>
</evidence>
<evidence type="ECO:0000313" key="13">
    <source>
        <dbReference type="EMBL" id="ELK25069.1"/>
    </source>
</evidence>
<dbReference type="InterPro" id="IPR017978">
    <property type="entry name" value="GPCR_3_C"/>
</dbReference>
<dbReference type="InterPro" id="IPR017979">
    <property type="entry name" value="GPCR_3_CS"/>
</dbReference>
<dbReference type="PROSITE" id="PS50259">
    <property type="entry name" value="G_PROTEIN_RECEP_F3_4"/>
    <property type="match status" value="1"/>
</dbReference>
<organism evidence="13 14">
    <name type="scientific">Myotis davidii</name>
    <name type="common">David's myotis</name>
    <dbReference type="NCBI Taxonomy" id="225400"/>
    <lineage>
        <taxon>Eukaryota</taxon>
        <taxon>Metazoa</taxon>
        <taxon>Chordata</taxon>
        <taxon>Craniata</taxon>
        <taxon>Vertebrata</taxon>
        <taxon>Euteleostomi</taxon>
        <taxon>Mammalia</taxon>
        <taxon>Eutheria</taxon>
        <taxon>Laurasiatheria</taxon>
        <taxon>Chiroptera</taxon>
        <taxon>Yangochiroptera</taxon>
        <taxon>Vespertilionidae</taxon>
        <taxon>Myotis</taxon>
    </lineage>
</organism>
<protein>
    <submittedName>
        <fullName evidence="13">Metabotropic glutamate receptor 2</fullName>
    </submittedName>
</protein>
<proteinExistence type="predicted"/>
<dbReference type="Proteomes" id="UP000010556">
    <property type="component" value="Unassembled WGS sequence"/>
</dbReference>
<dbReference type="GO" id="GO:0005886">
    <property type="term" value="C:plasma membrane"/>
    <property type="evidence" value="ECO:0007669"/>
    <property type="project" value="UniProtKB-SubCell"/>
</dbReference>
<evidence type="ECO:0000256" key="8">
    <source>
        <dbReference type="ARBA" id="ARBA00023180"/>
    </source>
</evidence>
<evidence type="ECO:0000256" key="11">
    <source>
        <dbReference type="SAM" id="Phobius"/>
    </source>
</evidence>
<keyword evidence="8" id="KW-0325">Glycoprotein</keyword>
<dbReference type="GO" id="GO:0004930">
    <property type="term" value="F:G protein-coupled receptor activity"/>
    <property type="evidence" value="ECO:0007669"/>
    <property type="project" value="UniProtKB-KW"/>
</dbReference>
<dbReference type="InterPro" id="IPR000337">
    <property type="entry name" value="GPCR_3"/>
</dbReference>
<keyword evidence="7 13" id="KW-0675">Receptor</keyword>
<name>L5LFH3_MYODS</name>
<feature type="region of interest" description="Disordered" evidence="10">
    <location>
        <begin position="90"/>
        <end position="116"/>
    </location>
</feature>
<evidence type="ECO:0000256" key="7">
    <source>
        <dbReference type="ARBA" id="ARBA00023170"/>
    </source>
</evidence>
<dbReference type="InterPro" id="IPR050726">
    <property type="entry name" value="mGluR"/>
</dbReference>
<accession>L5LFH3</accession>
<evidence type="ECO:0000256" key="6">
    <source>
        <dbReference type="ARBA" id="ARBA00023136"/>
    </source>
</evidence>
<dbReference type="PRINTS" id="PR00248">
    <property type="entry name" value="GPCRMGR"/>
</dbReference>
<gene>
    <name evidence="13" type="ORF">MDA_GLEAN10023226</name>
</gene>
<feature type="transmembrane region" description="Helical" evidence="11">
    <location>
        <begin position="6"/>
        <end position="22"/>
    </location>
</feature>
<evidence type="ECO:0000256" key="5">
    <source>
        <dbReference type="ARBA" id="ARBA00023040"/>
    </source>
</evidence>
<feature type="transmembrane region" description="Helical" evidence="11">
    <location>
        <begin position="34"/>
        <end position="54"/>
    </location>
</feature>
<dbReference type="AlphaFoldDB" id="L5LFH3"/>
<dbReference type="EMBL" id="KB112367">
    <property type="protein sequence ID" value="ELK25069.1"/>
    <property type="molecule type" value="Genomic_DNA"/>
</dbReference>
<dbReference type="Pfam" id="PF00003">
    <property type="entry name" value="7tm_3"/>
    <property type="match status" value="1"/>
</dbReference>
<dbReference type="PANTHER" id="PTHR24060">
    <property type="entry name" value="METABOTROPIC GLUTAMATE RECEPTOR"/>
    <property type="match status" value="1"/>
</dbReference>
<keyword evidence="5" id="KW-0297">G-protein coupled receptor</keyword>
<keyword evidence="3 11" id="KW-0812">Transmembrane</keyword>
<evidence type="ECO:0000256" key="1">
    <source>
        <dbReference type="ARBA" id="ARBA00004651"/>
    </source>
</evidence>
<sequence>MLGSLAYNVLLIALCTLYAFKTRKCPENFNEAKFIGFTMYTTCIIWLAFLPIFYVTSSDYRVSCPCGGWGGAPGLLFPGSQVIFRQHRGSHSLTAPRRPTVCGGPAGTGPRGRWEG</sequence>
<evidence type="ECO:0000256" key="2">
    <source>
        <dbReference type="ARBA" id="ARBA00022475"/>
    </source>
</evidence>